<dbReference type="EMBL" id="WMBQ01000001">
    <property type="protein sequence ID" value="MTD94794.1"/>
    <property type="molecule type" value="Genomic_DNA"/>
</dbReference>
<organism evidence="3 4">
    <name type="scientific">Hyphomicrobium album</name>
    <dbReference type="NCBI Taxonomy" id="2665159"/>
    <lineage>
        <taxon>Bacteria</taxon>
        <taxon>Pseudomonadati</taxon>
        <taxon>Pseudomonadota</taxon>
        <taxon>Alphaproteobacteria</taxon>
        <taxon>Hyphomicrobiales</taxon>
        <taxon>Hyphomicrobiaceae</taxon>
        <taxon>Hyphomicrobium</taxon>
    </lineage>
</organism>
<protein>
    <recommendedName>
        <fullName evidence="2">Magnesium transporter MgtE intracellular domain-containing protein</fullName>
    </recommendedName>
</protein>
<keyword evidence="4" id="KW-1185">Reference proteome</keyword>
<feature type="domain" description="Magnesium transporter MgtE intracellular" evidence="2">
    <location>
        <begin position="98"/>
        <end position="149"/>
    </location>
</feature>
<name>A0A6I3KIC4_9HYPH</name>
<dbReference type="AlphaFoldDB" id="A0A6I3KIC4"/>
<feature type="region of interest" description="Disordered" evidence="1">
    <location>
        <begin position="156"/>
        <end position="188"/>
    </location>
</feature>
<accession>A0A6I3KIC4</accession>
<evidence type="ECO:0000259" key="2">
    <source>
        <dbReference type="Pfam" id="PF03448"/>
    </source>
</evidence>
<feature type="compositionally biased region" description="Low complexity" evidence="1">
    <location>
        <begin position="158"/>
        <end position="178"/>
    </location>
</feature>
<sequence length="188" mass="19561">MLSPADSARLFAEEGDAPPDALITGTVDGQGSDLARGYCANIAGTAAEARIALQRAKLAEAEKAIGYRITALEVKTAEYKVWVDRRDQFLKRATASLVKIYTQMEPDAASLQLAAMDEETAAALLVKLEPQNASAILNEMAPEKAARLTATIAGAVRAPKPNGGPAGAAAAPPTGYAPQRADSPEGRS</sequence>
<evidence type="ECO:0000256" key="1">
    <source>
        <dbReference type="SAM" id="MobiDB-lite"/>
    </source>
</evidence>
<dbReference type="InterPro" id="IPR006668">
    <property type="entry name" value="Mg_transptr_MgtE_intracell_dom"/>
</dbReference>
<gene>
    <name evidence="3" type="ORF">GIW81_10675</name>
</gene>
<dbReference type="SUPFAM" id="SSF158791">
    <property type="entry name" value="MgtE N-terminal domain-like"/>
    <property type="match status" value="1"/>
</dbReference>
<comment type="caution">
    <text evidence="3">The sequence shown here is derived from an EMBL/GenBank/DDBJ whole genome shotgun (WGS) entry which is preliminary data.</text>
</comment>
<dbReference type="InterPro" id="IPR038076">
    <property type="entry name" value="MgtE_N_sf"/>
</dbReference>
<dbReference type="Proteomes" id="UP000440694">
    <property type="component" value="Unassembled WGS sequence"/>
</dbReference>
<dbReference type="RefSeq" id="WP_154739170.1">
    <property type="nucleotide sequence ID" value="NZ_WMBQ01000001.1"/>
</dbReference>
<evidence type="ECO:0000313" key="3">
    <source>
        <dbReference type="EMBL" id="MTD94794.1"/>
    </source>
</evidence>
<dbReference type="Pfam" id="PF03448">
    <property type="entry name" value="MgtE_N"/>
    <property type="match status" value="1"/>
</dbReference>
<proteinExistence type="predicted"/>
<reference evidence="3 4" key="1">
    <citation type="submission" date="2019-11" db="EMBL/GenBank/DDBJ databases">
        <title>Identification of a novel strain.</title>
        <authorList>
            <person name="Xu Q."/>
            <person name="Wang G."/>
        </authorList>
    </citation>
    <scope>NUCLEOTIDE SEQUENCE [LARGE SCALE GENOMIC DNA]</scope>
    <source>
        <strain evidence="4">xq</strain>
    </source>
</reference>
<evidence type="ECO:0000313" key="4">
    <source>
        <dbReference type="Proteomes" id="UP000440694"/>
    </source>
</evidence>
<dbReference type="Gene3D" id="1.25.60.10">
    <property type="entry name" value="MgtE N-terminal domain-like"/>
    <property type="match status" value="1"/>
</dbReference>